<evidence type="ECO:0000313" key="2">
    <source>
        <dbReference type="EMBL" id="CAA7390544.1"/>
    </source>
</evidence>
<proteinExistence type="predicted"/>
<dbReference type="OrthoDB" id="1944671at2759"/>
<dbReference type="EMBL" id="LR746265">
    <property type="protein sequence ID" value="CAA7390544.1"/>
    <property type="molecule type" value="Genomic_DNA"/>
</dbReference>
<dbReference type="Proteomes" id="UP000663760">
    <property type="component" value="Chromosome 2"/>
</dbReference>
<gene>
    <name evidence="2" type="ORF">SI8410_02002009</name>
</gene>
<reference evidence="2" key="1">
    <citation type="submission" date="2020-02" db="EMBL/GenBank/DDBJ databases">
        <authorList>
            <person name="Scholz U."/>
            <person name="Mascher M."/>
            <person name="Fiebig A."/>
        </authorList>
    </citation>
    <scope>NUCLEOTIDE SEQUENCE</scope>
</reference>
<dbReference type="AlphaFoldDB" id="A0A7I8K0V4"/>
<sequence length="119" mass="12931">MQSAQTSASARFLCTSQTQLLHLNPAPKLIMSTLSFFFNFLFASMVIRDGSRSLFSSPSPFPTASMTAAPPGWMQKCSTSVLKLIRAGLIWLKGSTLGARLRRFSKKALVAALGSSFPR</sequence>
<protein>
    <submittedName>
        <fullName evidence="2">Uncharacterized protein</fullName>
    </submittedName>
</protein>
<accession>A0A7I8K0V4</accession>
<evidence type="ECO:0000256" key="1">
    <source>
        <dbReference type="SAM" id="Phobius"/>
    </source>
</evidence>
<feature type="transmembrane region" description="Helical" evidence="1">
    <location>
        <begin position="29"/>
        <end position="47"/>
    </location>
</feature>
<evidence type="ECO:0000313" key="3">
    <source>
        <dbReference type="Proteomes" id="UP000663760"/>
    </source>
</evidence>
<name>A0A7I8K0V4_SPIIN</name>
<keyword evidence="1" id="KW-0812">Transmembrane</keyword>
<keyword evidence="1" id="KW-0472">Membrane</keyword>
<keyword evidence="3" id="KW-1185">Reference proteome</keyword>
<keyword evidence="1" id="KW-1133">Transmembrane helix</keyword>
<organism evidence="2 3">
    <name type="scientific">Spirodela intermedia</name>
    <name type="common">Intermediate duckweed</name>
    <dbReference type="NCBI Taxonomy" id="51605"/>
    <lineage>
        <taxon>Eukaryota</taxon>
        <taxon>Viridiplantae</taxon>
        <taxon>Streptophyta</taxon>
        <taxon>Embryophyta</taxon>
        <taxon>Tracheophyta</taxon>
        <taxon>Spermatophyta</taxon>
        <taxon>Magnoliopsida</taxon>
        <taxon>Liliopsida</taxon>
        <taxon>Araceae</taxon>
        <taxon>Lemnoideae</taxon>
        <taxon>Spirodela</taxon>
    </lineage>
</organism>